<evidence type="ECO:0000313" key="5">
    <source>
        <dbReference type="Proteomes" id="UP000264820"/>
    </source>
</evidence>
<dbReference type="Proteomes" id="UP000264820">
    <property type="component" value="Unplaced"/>
</dbReference>
<reference evidence="4" key="2">
    <citation type="submission" date="2025-09" db="UniProtKB">
        <authorList>
            <consortium name="Ensembl"/>
        </authorList>
    </citation>
    <scope>IDENTIFICATION</scope>
</reference>
<protein>
    <recommendedName>
        <fullName evidence="3">OCEL domain-containing protein</fullName>
    </recommendedName>
</protein>
<dbReference type="GO" id="GO:0070830">
    <property type="term" value="P:bicellular tight junction assembly"/>
    <property type="evidence" value="ECO:0007669"/>
    <property type="project" value="TreeGrafter"/>
</dbReference>
<dbReference type="PANTHER" id="PTHR23288:SF37">
    <property type="entry name" value="OCCLUDIN_ELL DOMAIN-CONTAINING PROTEIN 1"/>
    <property type="match status" value="1"/>
</dbReference>
<comment type="similarity">
    <text evidence="1 2">Belongs to the ELL/occludin family.</text>
</comment>
<dbReference type="GO" id="GO:0031410">
    <property type="term" value="C:cytoplasmic vesicle"/>
    <property type="evidence" value="ECO:0007669"/>
    <property type="project" value="TreeGrafter"/>
</dbReference>
<dbReference type="GO" id="GO:0005923">
    <property type="term" value="C:bicellular tight junction"/>
    <property type="evidence" value="ECO:0007669"/>
    <property type="project" value="TreeGrafter"/>
</dbReference>
<evidence type="ECO:0000256" key="2">
    <source>
        <dbReference type="PROSITE-ProRule" id="PRU01324"/>
    </source>
</evidence>
<name>A0A3Q2ZDF2_HIPCM</name>
<evidence type="ECO:0000313" key="4">
    <source>
        <dbReference type="Ensembl" id="ENSHCOP00000024248.1"/>
    </source>
</evidence>
<feature type="domain" description="OCEL" evidence="3">
    <location>
        <begin position="54"/>
        <end position="165"/>
    </location>
</feature>
<dbReference type="InterPro" id="IPR031176">
    <property type="entry name" value="ELL/occludin"/>
</dbReference>
<dbReference type="SUPFAM" id="SSF144292">
    <property type="entry name" value="occludin/ELL-like"/>
    <property type="match status" value="1"/>
</dbReference>
<dbReference type="Ensembl" id="ENSHCOT00000026337.1">
    <property type="protein sequence ID" value="ENSHCOP00000024248.1"/>
    <property type="gene ID" value="ENSHCOG00000013428.1"/>
</dbReference>
<dbReference type="InterPro" id="IPR010844">
    <property type="entry name" value="Occludin_ELL"/>
</dbReference>
<reference evidence="4" key="1">
    <citation type="submission" date="2025-08" db="UniProtKB">
        <authorList>
            <consortium name="Ensembl"/>
        </authorList>
    </citation>
    <scope>IDENTIFICATION</scope>
</reference>
<proteinExistence type="inferred from homology"/>
<dbReference type="GeneTree" id="ENSGT00940000166235"/>
<keyword evidence="5" id="KW-1185">Reference proteome</keyword>
<dbReference type="PANTHER" id="PTHR23288">
    <property type="entry name" value="OCCLUDIN AND RNA POLYMERASE II ELONGATION FACTOR ELL"/>
    <property type="match status" value="1"/>
</dbReference>
<dbReference type="Pfam" id="PF07303">
    <property type="entry name" value="Occludin_ELL"/>
    <property type="match status" value="1"/>
</dbReference>
<dbReference type="PROSITE" id="PS51980">
    <property type="entry name" value="OCEL"/>
    <property type="match status" value="1"/>
</dbReference>
<dbReference type="OMA" id="LENQARC"/>
<dbReference type="Gene3D" id="6.10.140.340">
    <property type="match status" value="1"/>
</dbReference>
<organism evidence="4 5">
    <name type="scientific">Hippocampus comes</name>
    <name type="common">Tiger tail seahorse</name>
    <dbReference type="NCBI Taxonomy" id="109280"/>
    <lineage>
        <taxon>Eukaryota</taxon>
        <taxon>Metazoa</taxon>
        <taxon>Chordata</taxon>
        <taxon>Craniata</taxon>
        <taxon>Vertebrata</taxon>
        <taxon>Euteleostomi</taxon>
        <taxon>Actinopterygii</taxon>
        <taxon>Neopterygii</taxon>
        <taxon>Teleostei</taxon>
        <taxon>Neoteleostei</taxon>
        <taxon>Acanthomorphata</taxon>
        <taxon>Syngnathiaria</taxon>
        <taxon>Syngnathiformes</taxon>
        <taxon>Syngnathoidei</taxon>
        <taxon>Syngnathidae</taxon>
        <taxon>Hippocampus</taxon>
    </lineage>
</organism>
<dbReference type="AlphaFoldDB" id="A0A3Q2ZDF2"/>
<dbReference type="GO" id="GO:0016324">
    <property type="term" value="C:apical plasma membrane"/>
    <property type="evidence" value="ECO:0007669"/>
    <property type="project" value="TreeGrafter"/>
</dbReference>
<sequence>MLLSSSKDDDLYFLKKKSTLGSLHFSQKKYEFRSPDCQNKAAAPGCIPKVHIIADYVMKYPEISCVEEREKYKAVFNDQYQEYEELYKEISATLSKFSELDAVMARLITDGKIEVLNQLLYSNKIKTTDCSKDPTFLEKKQRCGYLKTKLSHIKNRIRAFDQETSGLNK</sequence>
<dbReference type="STRING" id="109280.ENSHCOP00000024248"/>
<accession>A0A3Q2ZDF2</accession>
<evidence type="ECO:0000256" key="1">
    <source>
        <dbReference type="ARBA" id="ARBA00009171"/>
    </source>
</evidence>
<evidence type="ECO:0000259" key="3">
    <source>
        <dbReference type="PROSITE" id="PS51980"/>
    </source>
</evidence>